<comment type="caution">
    <text evidence="3">The sequence shown here is derived from an EMBL/GenBank/DDBJ whole genome shotgun (WGS) entry which is preliminary data.</text>
</comment>
<dbReference type="NCBIfam" id="TIGR00732">
    <property type="entry name" value="dprA"/>
    <property type="match status" value="1"/>
</dbReference>
<dbReference type="GO" id="GO:0009294">
    <property type="term" value="P:DNA-mediated transformation"/>
    <property type="evidence" value="ECO:0007669"/>
    <property type="project" value="InterPro"/>
</dbReference>
<dbReference type="SUPFAM" id="SSF102405">
    <property type="entry name" value="MCP/YpsA-like"/>
    <property type="match status" value="1"/>
</dbReference>
<dbReference type="Proteomes" id="UP000243528">
    <property type="component" value="Unassembled WGS sequence"/>
</dbReference>
<dbReference type="Pfam" id="PF02481">
    <property type="entry name" value="DNA_processg_A"/>
    <property type="match status" value="1"/>
</dbReference>
<dbReference type="PANTHER" id="PTHR43022:SF1">
    <property type="entry name" value="PROTEIN SMF"/>
    <property type="match status" value="1"/>
</dbReference>
<dbReference type="Gene3D" id="3.40.50.450">
    <property type="match status" value="1"/>
</dbReference>
<gene>
    <name evidence="3" type="ORF">CLV30_115121</name>
</gene>
<sequence>MSAVDTPERTARAALSAVVEPGVTAIMRRVEAQSAARTWAAVRDGDDGLDRNETLRRRADGVDGAALLRHAERLGVRYVCPGEPGWPPQLDVMADTLDAGADAVPPPLGLWVRGEAELGAAVHSAVAVVGSRAATRYGERVSADLGSDLAGAGWTVVSGAAFGVDAAAHRGALALGGTTVAVLACGVDVAYPRGHAALLGRVAESGAVLSELPPGMRPTRSRFIARNRVIAALTRGTVVVEAALRSGALSTATWADRLCREVLAVPGPVTSALSSGCHFLVRDKGATMVTDATDVLDAVGRLGADAAPTRVGERRPLDGLRPTPRDVREAMDAAEPSTVEGLAAATGLPAQIVMRALTELAAAGLVDGDGDGWRLSGGGVGTRVGGRTRGGT</sequence>
<organism evidence="3 4">
    <name type="scientific">Haloactinopolyspora alba</name>
    <dbReference type="NCBI Taxonomy" id="648780"/>
    <lineage>
        <taxon>Bacteria</taxon>
        <taxon>Bacillati</taxon>
        <taxon>Actinomycetota</taxon>
        <taxon>Actinomycetes</taxon>
        <taxon>Jiangellales</taxon>
        <taxon>Jiangellaceae</taxon>
        <taxon>Haloactinopolyspora</taxon>
    </lineage>
</organism>
<comment type="similarity">
    <text evidence="1">Belongs to the DprA/Smf family.</text>
</comment>
<evidence type="ECO:0000313" key="4">
    <source>
        <dbReference type="Proteomes" id="UP000243528"/>
    </source>
</evidence>
<evidence type="ECO:0000313" key="3">
    <source>
        <dbReference type="EMBL" id="PSL01185.1"/>
    </source>
</evidence>
<dbReference type="SUPFAM" id="SSF46785">
    <property type="entry name" value="Winged helix' DNA-binding domain"/>
    <property type="match status" value="1"/>
</dbReference>
<evidence type="ECO:0000259" key="2">
    <source>
        <dbReference type="Pfam" id="PF02481"/>
    </source>
</evidence>
<dbReference type="AlphaFoldDB" id="A0A2P8DVF2"/>
<protein>
    <submittedName>
        <fullName evidence="3">DNA processing protein</fullName>
    </submittedName>
</protein>
<accession>A0A2P8DVF2</accession>
<reference evidence="3 4" key="1">
    <citation type="submission" date="2018-03" db="EMBL/GenBank/DDBJ databases">
        <title>Genomic Encyclopedia of Archaeal and Bacterial Type Strains, Phase II (KMG-II): from individual species to whole genera.</title>
        <authorList>
            <person name="Goeker M."/>
        </authorList>
    </citation>
    <scope>NUCLEOTIDE SEQUENCE [LARGE SCALE GENOMIC DNA]</scope>
    <source>
        <strain evidence="3 4">DSM 45211</strain>
    </source>
</reference>
<dbReference type="InterPro" id="IPR036390">
    <property type="entry name" value="WH_DNA-bd_sf"/>
</dbReference>
<dbReference type="PANTHER" id="PTHR43022">
    <property type="entry name" value="PROTEIN SMF"/>
    <property type="match status" value="1"/>
</dbReference>
<dbReference type="InterPro" id="IPR003488">
    <property type="entry name" value="DprA"/>
</dbReference>
<dbReference type="InterPro" id="IPR057666">
    <property type="entry name" value="DrpA_SLOG"/>
</dbReference>
<dbReference type="EMBL" id="PYGE01000015">
    <property type="protein sequence ID" value="PSL01185.1"/>
    <property type="molecule type" value="Genomic_DNA"/>
</dbReference>
<keyword evidence="4" id="KW-1185">Reference proteome</keyword>
<name>A0A2P8DVF2_9ACTN</name>
<dbReference type="RefSeq" id="WP_205740617.1">
    <property type="nucleotide sequence ID" value="NZ_ML142900.1"/>
</dbReference>
<proteinExistence type="inferred from homology"/>
<feature type="domain" description="Smf/DprA SLOG" evidence="2">
    <location>
        <begin position="80"/>
        <end position="299"/>
    </location>
</feature>
<evidence type="ECO:0000256" key="1">
    <source>
        <dbReference type="ARBA" id="ARBA00006525"/>
    </source>
</evidence>